<dbReference type="Proteomes" id="UP000192578">
    <property type="component" value="Unassembled WGS sequence"/>
</dbReference>
<evidence type="ECO:0000259" key="8">
    <source>
        <dbReference type="Pfam" id="PF02214"/>
    </source>
</evidence>
<keyword evidence="5" id="KW-0472">Membrane</keyword>
<dbReference type="GO" id="GO:0051260">
    <property type="term" value="P:protein homooligomerization"/>
    <property type="evidence" value="ECO:0007669"/>
    <property type="project" value="InterPro"/>
</dbReference>
<evidence type="ECO:0000256" key="6">
    <source>
        <dbReference type="ARBA" id="ARBA00023273"/>
    </source>
</evidence>
<proteinExistence type="predicted"/>
<evidence type="ECO:0000256" key="7">
    <source>
        <dbReference type="SAM" id="MobiDB-lite"/>
    </source>
</evidence>
<dbReference type="InterPro" id="IPR011333">
    <property type="entry name" value="SKP1/BTB/POZ_sf"/>
</dbReference>
<dbReference type="GO" id="GO:0005886">
    <property type="term" value="C:plasma membrane"/>
    <property type="evidence" value="ECO:0007669"/>
    <property type="project" value="UniProtKB-SubCell"/>
</dbReference>
<dbReference type="EMBL" id="MTYJ01000051">
    <property type="protein sequence ID" value="OQV18227.1"/>
    <property type="molecule type" value="Genomic_DNA"/>
</dbReference>
<sequence>MESGDNADGPSSMRRQQSQQPVQLDDVAPVTLVEGFIYGTEIIELNVGGVLYTTTINTLLRDNESLLARMFASNATVSLPKDAKGRLFLDRDGVLFRYVLDFLRHGRLVLPENFYERERLRAEAEHFKLCKMIKNLDSSSGGASAAAIKSPGCSLLPNSNHNQNHRGSMFSLTMPQSPSSAEFLARMAFVTVGYRGTFFGNMGHAEVKDVKFRKLSRILIHGKVAVCREVFGDTLNESRDPDRGANDRYSSRFFLKHNHLEQAFDQLGMAGFRMVCGCASGTNSSYETPKPGSDNEENKWQHYNEYVFNRT</sequence>
<dbReference type="InterPro" id="IPR003131">
    <property type="entry name" value="T1-type_BTB"/>
</dbReference>
<name>A0A1W0WSS4_HYPEX</name>
<evidence type="ECO:0000256" key="5">
    <source>
        <dbReference type="ARBA" id="ARBA00023136"/>
    </source>
</evidence>
<dbReference type="PANTHER" id="PTHR14499">
    <property type="entry name" value="POTASSIUM CHANNEL TETRAMERIZATION DOMAIN-CONTAINING"/>
    <property type="match status" value="1"/>
</dbReference>
<evidence type="ECO:0000256" key="2">
    <source>
        <dbReference type="ARBA" id="ARBA00004487"/>
    </source>
</evidence>
<evidence type="ECO:0000259" key="9">
    <source>
        <dbReference type="Pfam" id="PF23110"/>
    </source>
</evidence>
<comment type="caution">
    <text evidence="10">The sequence shown here is derived from an EMBL/GenBank/DDBJ whole genome shotgun (WGS) entry which is preliminary data.</text>
</comment>
<dbReference type="GO" id="GO:0043005">
    <property type="term" value="C:neuron projection"/>
    <property type="evidence" value="ECO:0007669"/>
    <property type="project" value="UniProtKB-SubCell"/>
</dbReference>
<dbReference type="Pfam" id="PF23110">
    <property type="entry name" value="H1_KCTD8_12_16"/>
    <property type="match status" value="1"/>
</dbReference>
<protein>
    <submittedName>
        <fullName evidence="10">BTB/POZ domain-containing protein KCTD12</fullName>
    </submittedName>
</protein>
<keyword evidence="11" id="KW-1185">Reference proteome</keyword>
<feature type="domain" description="Potassium channel tetramerisation-type BTB" evidence="8">
    <location>
        <begin position="43"/>
        <end position="132"/>
    </location>
</feature>
<keyword evidence="6" id="KW-0966">Cell projection</keyword>
<evidence type="ECO:0000256" key="1">
    <source>
        <dbReference type="ARBA" id="ARBA00004236"/>
    </source>
</evidence>
<dbReference type="Gene3D" id="3.30.710.10">
    <property type="entry name" value="Potassium Channel Kv1.1, Chain A"/>
    <property type="match status" value="1"/>
</dbReference>
<comment type="subcellular location">
    <subcellularLocation>
        <location evidence="1">Cell membrane</location>
    </subcellularLocation>
    <subcellularLocation>
        <location evidence="2">Cell projection</location>
        <location evidence="2">Neuron projection</location>
    </subcellularLocation>
</comment>
<keyword evidence="3" id="KW-1003">Cell membrane</keyword>
<dbReference type="PANTHER" id="PTHR14499:SF136">
    <property type="entry name" value="GH08630P"/>
    <property type="match status" value="1"/>
</dbReference>
<feature type="domain" description="KCTD8/12/16 H1" evidence="9">
    <location>
        <begin position="189"/>
        <end position="310"/>
    </location>
</feature>
<evidence type="ECO:0000256" key="4">
    <source>
        <dbReference type="ARBA" id="ARBA00022553"/>
    </source>
</evidence>
<dbReference type="AlphaFoldDB" id="A0A1W0WSS4"/>
<dbReference type="Pfam" id="PF02214">
    <property type="entry name" value="BTB_2"/>
    <property type="match status" value="1"/>
</dbReference>
<dbReference type="SUPFAM" id="SSF54695">
    <property type="entry name" value="POZ domain"/>
    <property type="match status" value="1"/>
</dbReference>
<dbReference type="CDD" id="cd22204">
    <property type="entry name" value="H1_KCTD12-like"/>
    <property type="match status" value="1"/>
</dbReference>
<evidence type="ECO:0000313" key="11">
    <source>
        <dbReference type="Proteomes" id="UP000192578"/>
    </source>
</evidence>
<keyword evidence="4" id="KW-0597">Phosphoprotein</keyword>
<dbReference type="InterPro" id="IPR057093">
    <property type="entry name" value="H1_KCTD8_12_16"/>
</dbReference>
<organism evidence="10 11">
    <name type="scientific">Hypsibius exemplaris</name>
    <name type="common">Freshwater tardigrade</name>
    <dbReference type="NCBI Taxonomy" id="2072580"/>
    <lineage>
        <taxon>Eukaryota</taxon>
        <taxon>Metazoa</taxon>
        <taxon>Ecdysozoa</taxon>
        <taxon>Tardigrada</taxon>
        <taxon>Eutardigrada</taxon>
        <taxon>Parachela</taxon>
        <taxon>Hypsibioidea</taxon>
        <taxon>Hypsibiidae</taxon>
        <taxon>Hypsibius</taxon>
    </lineage>
</organism>
<accession>A0A1W0WSS4</accession>
<gene>
    <name evidence="10" type="ORF">BV898_07623</name>
</gene>
<feature type="region of interest" description="Disordered" evidence="7">
    <location>
        <begin position="1"/>
        <end position="23"/>
    </location>
</feature>
<evidence type="ECO:0000313" key="10">
    <source>
        <dbReference type="EMBL" id="OQV18227.1"/>
    </source>
</evidence>
<reference evidence="11" key="1">
    <citation type="submission" date="2017-01" db="EMBL/GenBank/DDBJ databases">
        <title>Comparative genomics of anhydrobiosis in the tardigrade Hypsibius dujardini.</title>
        <authorList>
            <person name="Yoshida Y."/>
            <person name="Koutsovoulos G."/>
            <person name="Laetsch D."/>
            <person name="Stevens L."/>
            <person name="Kumar S."/>
            <person name="Horikawa D."/>
            <person name="Ishino K."/>
            <person name="Komine S."/>
            <person name="Tomita M."/>
            <person name="Blaxter M."/>
            <person name="Arakawa K."/>
        </authorList>
    </citation>
    <scope>NUCLEOTIDE SEQUENCE [LARGE SCALE GENOMIC DNA]</scope>
    <source>
        <strain evidence="11">Z151</strain>
    </source>
</reference>
<evidence type="ECO:0000256" key="3">
    <source>
        <dbReference type="ARBA" id="ARBA00022475"/>
    </source>
</evidence>
<dbReference type="OrthoDB" id="2414723at2759"/>
<feature type="compositionally biased region" description="Low complexity" evidence="7">
    <location>
        <begin position="10"/>
        <end position="23"/>
    </location>
</feature>